<sequence length="106" mass="12515">MFTFHILRRMHIRKYRLQRPDTHLRVDLRALHTPVTQHRLYSPQVRAVLQHLRRHCLPEQMATPFFSMPAALRYGTTAPVMPCAVRPAMPSIAKNSAYPYHLIPYR</sequence>
<name>E9CLL3_9GAMM</name>
<gene>
    <name evidence="1" type="ORF">SSYM_1134</name>
</gene>
<reference evidence="2" key="1">
    <citation type="journal article" date="2011" name="Genome Biol. Evol.">
        <title>Massive genomic decay in Serratia symbiotica, a recently evolved symbiont of aphids.</title>
        <authorList>
            <person name="Burke G.R."/>
            <person name="Moran N.A."/>
        </authorList>
    </citation>
    <scope>NUCLEOTIDE SEQUENCE [LARGE SCALE GENOMIC DNA]</scope>
    <source>
        <strain evidence="2">Tucson</strain>
    </source>
</reference>
<dbReference type="HOGENOM" id="CLU_2221415_0_0_6"/>
<proteinExistence type="predicted"/>
<evidence type="ECO:0000313" key="2">
    <source>
        <dbReference type="Proteomes" id="UP000013568"/>
    </source>
</evidence>
<dbReference type="EMBL" id="GL636107">
    <property type="protein sequence ID" value="EFW12525.1"/>
    <property type="molecule type" value="Genomic_DNA"/>
</dbReference>
<organism evidence="1 2">
    <name type="scientific">Serratia symbiotica str. Tucson</name>
    <dbReference type="NCBI Taxonomy" id="914128"/>
    <lineage>
        <taxon>Bacteria</taxon>
        <taxon>Pseudomonadati</taxon>
        <taxon>Pseudomonadota</taxon>
        <taxon>Gammaproteobacteria</taxon>
        <taxon>Enterobacterales</taxon>
        <taxon>Yersiniaceae</taxon>
        <taxon>Serratia</taxon>
        <taxon>Serratia symbiotica</taxon>
    </lineage>
</organism>
<protein>
    <submittedName>
        <fullName evidence="1">Uncharacterized protein</fullName>
    </submittedName>
</protein>
<dbReference type="Proteomes" id="UP000013568">
    <property type="component" value="Unassembled WGS sequence"/>
</dbReference>
<keyword evidence="2" id="KW-1185">Reference proteome</keyword>
<dbReference type="AlphaFoldDB" id="E9CLL3"/>
<evidence type="ECO:0000313" key="1">
    <source>
        <dbReference type="EMBL" id="EFW12525.1"/>
    </source>
</evidence>
<accession>E9CLL3</accession>